<dbReference type="GO" id="GO:0016829">
    <property type="term" value="F:lyase activity"/>
    <property type="evidence" value="ECO:0007669"/>
    <property type="project" value="InterPro"/>
</dbReference>
<reference evidence="3 4" key="1">
    <citation type="submission" date="2016-12" db="EMBL/GenBank/DDBJ databases">
        <title>The genomes of Aspergillus section Nigri reveals drivers in fungal speciation.</title>
        <authorList>
            <consortium name="DOE Joint Genome Institute"/>
            <person name="Vesth T.C."/>
            <person name="Nybo J."/>
            <person name="Theobald S."/>
            <person name="Brandl J."/>
            <person name="Frisvad J.C."/>
            <person name="Nielsen K.F."/>
            <person name="Lyhne E.K."/>
            <person name="Kogle M.E."/>
            <person name="Kuo A."/>
            <person name="Riley R."/>
            <person name="Clum A."/>
            <person name="Nolan M."/>
            <person name="Lipzen A."/>
            <person name="Salamov A."/>
            <person name="Henrissat B."/>
            <person name="Wiebenga A."/>
            <person name="De Vries R.P."/>
            <person name="Grigoriev I.V."/>
            <person name="Mortensen U.H."/>
            <person name="Andersen M.R."/>
            <person name="Baker S.E."/>
        </authorList>
    </citation>
    <scope>NUCLEOTIDE SEQUENCE [LARGE SCALE GENOMIC DNA]</scope>
    <source>
        <strain evidence="3 4">CBS 115572</strain>
    </source>
</reference>
<dbReference type="InterPro" id="IPR036148">
    <property type="entry name" value="MmgE/PrpD_sf"/>
</dbReference>
<comment type="similarity">
    <text evidence="1">Belongs to the PrpD family.</text>
</comment>
<organism evidence="3 4">
    <name type="scientific">Aspergillus sclerotioniger CBS 115572</name>
    <dbReference type="NCBI Taxonomy" id="1450535"/>
    <lineage>
        <taxon>Eukaryota</taxon>
        <taxon>Fungi</taxon>
        <taxon>Dikarya</taxon>
        <taxon>Ascomycota</taxon>
        <taxon>Pezizomycotina</taxon>
        <taxon>Eurotiomycetes</taxon>
        <taxon>Eurotiomycetidae</taxon>
        <taxon>Eurotiales</taxon>
        <taxon>Aspergillaceae</taxon>
        <taxon>Aspergillus</taxon>
        <taxon>Aspergillus subgen. Circumdati</taxon>
    </lineage>
</organism>
<dbReference type="SUPFAM" id="SSF103378">
    <property type="entry name" value="2-methylcitrate dehydratase PrpD"/>
    <property type="match status" value="1"/>
</dbReference>
<feature type="domain" description="MmgE/PrpD N-terminal" evidence="2">
    <location>
        <begin position="11"/>
        <end position="253"/>
    </location>
</feature>
<dbReference type="InterPro" id="IPR042183">
    <property type="entry name" value="MmgE/PrpD_sf_1"/>
</dbReference>
<dbReference type="EMBL" id="MSFK01000011">
    <property type="protein sequence ID" value="PWY89487.1"/>
    <property type="molecule type" value="Genomic_DNA"/>
</dbReference>
<dbReference type="OrthoDB" id="10055203at2759"/>
<dbReference type="Proteomes" id="UP000246702">
    <property type="component" value="Unassembled WGS sequence"/>
</dbReference>
<evidence type="ECO:0000256" key="1">
    <source>
        <dbReference type="ARBA" id="ARBA00006174"/>
    </source>
</evidence>
<dbReference type="Pfam" id="PF03972">
    <property type="entry name" value="MmgE_PrpD_N"/>
    <property type="match status" value="1"/>
</dbReference>
<protein>
    <submittedName>
        <fullName evidence="3">2-methylcitrate dehydratase PrpD</fullName>
    </submittedName>
</protein>
<comment type="caution">
    <text evidence="3">The sequence shown here is derived from an EMBL/GenBank/DDBJ whole genome shotgun (WGS) entry which is preliminary data.</text>
</comment>
<accession>A0A317WWD3</accession>
<dbReference type="GeneID" id="37117792"/>
<sequence length="289" mass="31596">MTSHPYDQPIRDITNYIHNHPITDPEAYTAARIALLDALGCAIETVSKSHSARQLLGPFIPGTTVPNGFKVPGTAYQVDPVKGAFDLGVLIRYLDHNDALGGREWGHPSDTIPALLSITDYLSRSDTRPTITLHTLLTSLIKSYEIQGHYQLHNAFNTHNIDHVILVKLSSTAIVSYLLGHTPETTQALLSHVWMDGHPSRLYRGKETTVPRKGWAAGDASSRAVQLCLLGDKAGEAMRGVPGALSARPGGFGRGGFLWGFGFRRMIVVVLEGDMGLRLLRGRLFKRDG</sequence>
<evidence type="ECO:0000313" key="4">
    <source>
        <dbReference type="Proteomes" id="UP000246702"/>
    </source>
</evidence>
<evidence type="ECO:0000313" key="3">
    <source>
        <dbReference type="EMBL" id="PWY89487.1"/>
    </source>
</evidence>
<dbReference type="InterPro" id="IPR045336">
    <property type="entry name" value="MmgE_PrpD_N"/>
</dbReference>
<name>A0A317WWD3_9EURO</name>
<dbReference type="AlphaFoldDB" id="A0A317WWD3"/>
<dbReference type="GO" id="GO:0005739">
    <property type="term" value="C:mitochondrion"/>
    <property type="evidence" value="ECO:0007669"/>
    <property type="project" value="TreeGrafter"/>
</dbReference>
<evidence type="ECO:0000259" key="2">
    <source>
        <dbReference type="Pfam" id="PF03972"/>
    </source>
</evidence>
<gene>
    <name evidence="3" type="ORF">BO94DRAFT_584744</name>
</gene>
<dbReference type="STRING" id="1450535.A0A317WWD3"/>
<dbReference type="PANTHER" id="PTHR16943:SF15">
    <property type="entry name" value="DEHYDRATASE (PRPD), PUTATIVE-RELATED"/>
    <property type="match status" value="1"/>
</dbReference>
<keyword evidence="4" id="KW-1185">Reference proteome</keyword>
<dbReference type="InterPro" id="IPR005656">
    <property type="entry name" value="MmgE_PrpD"/>
</dbReference>
<dbReference type="Gene3D" id="1.10.4100.10">
    <property type="entry name" value="2-methylcitrate dehydratase PrpD"/>
    <property type="match status" value="1"/>
</dbReference>
<dbReference type="PANTHER" id="PTHR16943">
    <property type="entry name" value="2-METHYLCITRATE DEHYDRATASE-RELATED"/>
    <property type="match status" value="1"/>
</dbReference>
<proteinExistence type="inferred from homology"/>
<dbReference type="RefSeq" id="XP_025468398.1">
    <property type="nucleotide sequence ID" value="XM_025615649.1"/>
</dbReference>